<feature type="compositionally biased region" description="Acidic residues" evidence="1">
    <location>
        <begin position="100"/>
        <end position="109"/>
    </location>
</feature>
<reference evidence="4" key="1">
    <citation type="journal article" date="2019" name="Int. J. Syst. Evol. Microbiol.">
        <title>The Global Catalogue of Microorganisms (GCM) 10K type strain sequencing project: providing services to taxonomists for standard genome sequencing and annotation.</title>
        <authorList>
            <consortium name="The Broad Institute Genomics Platform"/>
            <consortium name="The Broad Institute Genome Sequencing Center for Infectious Disease"/>
            <person name="Wu L."/>
            <person name="Ma J."/>
        </authorList>
    </citation>
    <scope>NUCLEOTIDE SEQUENCE [LARGE SCALE GENOMIC DNA]</scope>
    <source>
        <strain evidence="4">CGMCC 4.7132</strain>
    </source>
</reference>
<feature type="transmembrane region" description="Helical" evidence="2">
    <location>
        <begin position="38"/>
        <end position="65"/>
    </location>
</feature>
<accession>A0ABV9CKJ5</accession>
<organism evidence="3 4">
    <name type="scientific">Sphaerisporangium dianthi</name>
    <dbReference type="NCBI Taxonomy" id="1436120"/>
    <lineage>
        <taxon>Bacteria</taxon>
        <taxon>Bacillati</taxon>
        <taxon>Actinomycetota</taxon>
        <taxon>Actinomycetes</taxon>
        <taxon>Streptosporangiales</taxon>
        <taxon>Streptosporangiaceae</taxon>
        <taxon>Sphaerisporangium</taxon>
    </lineage>
</organism>
<dbReference type="Proteomes" id="UP001596004">
    <property type="component" value="Unassembled WGS sequence"/>
</dbReference>
<keyword evidence="2" id="KW-0812">Transmembrane</keyword>
<keyword evidence="4" id="KW-1185">Reference proteome</keyword>
<gene>
    <name evidence="3" type="ORF">ACFO60_22570</name>
</gene>
<sequence length="109" mass="11394">MKRMSASLLYLVAAAVLLGIAALSLAFAWHIFAQDSRVFALSLFIAIAAVRWLAVTGIGCLIFAISAPFSATSPWASAETADHSPRSGHGGWYAEGSADFGDDGGDVDF</sequence>
<dbReference type="EMBL" id="JBHSFP010000016">
    <property type="protein sequence ID" value="MFC4533564.1"/>
    <property type="molecule type" value="Genomic_DNA"/>
</dbReference>
<comment type="caution">
    <text evidence="3">The sequence shown here is derived from an EMBL/GenBank/DDBJ whole genome shotgun (WGS) entry which is preliminary data.</text>
</comment>
<feature type="region of interest" description="Disordered" evidence="1">
    <location>
        <begin position="77"/>
        <end position="109"/>
    </location>
</feature>
<keyword evidence="2" id="KW-1133">Transmembrane helix</keyword>
<evidence type="ECO:0000256" key="2">
    <source>
        <dbReference type="SAM" id="Phobius"/>
    </source>
</evidence>
<name>A0ABV9CKJ5_9ACTN</name>
<evidence type="ECO:0000313" key="4">
    <source>
        <dbReference type="Proteomes" id="UP001596004"/>
    </source>
</evidence>
<evidence type="ECO:0000313" key="3">
    <source>
        <dbReference type="EMBL" id="MFC4533564.1"/>
    </source>
</evidence>
<keyword evidence="2" id="KW-0472">Membrane</keyword>
<proteinExistence type="predicted"/>
<protein>
    <submittedName>
        <fullName evidence="3">Uncharacterized protein</fullName>
    </submittedName>
</protein>
<evidence type="ECO:0000256" key="1">
    <source>
        <dbReference type="SAM" id="MobiDB-lite"/>
    </source>
</evidence>